<dbReference type="SMART" id="SM00240">
    <property type="entry name" value="FHA"/>
    <property type="match status" value="3"/>
</dbReference>
<dbReference type="PANTHER" id="PTHR48041">
    <property type="entry name" value="ABC TRANSPORTER G FAMILY MEMBER 28"/>
    <property type="match status" value="1"/>
</dbReference>
<keyword evidence="7 9" id="KW-0472">Membrane</keyword>
<keyword evidence="5" id="KW-0067">ATP-binding</keyword>
<dbReference type="InterPro" id="IPR013525">
    <property type="entry name" value="ABC2_TM"/>
</dbReference>
<evidence type="ECO:0000259" key="11">
    <source>
        <dbReference type="PROSITE" id="PS50893"/>
    </source>
</evidence>
<feature type="transmembrane region" description="Helical" evidence="9">
    <location>
        <begin position="961"/>
        <end position="979"/>
    </location>
</feature>
<dbReference type="GO" id="GO:0005524">
    <property type="term" value="F:ATP binding"/>
    <property type="evidence" value="ECO:0007669"/>
    <property type="project" value="UniProtKB-KW"/>
</dbReference>
<gene>
    <name evidence="12" type="ORF">FRD01_11705</name>
</gene>
<feature type="domain" description="FHA" evidence="10">
    <location>
        <begin position="309"/>
        <end position="358"/>
    </location>
</feature>
<evidence type="ECO:0000313" key="12">
    <source>
        <dbReference type="EMBL" id="QED27888.1"/>
    </source>
</evidence>
<keyword evidence="2" id="KW-0813">Transport</keyword>
<feature type="transmembrane region" description="Helical" evidence="9">
    <location>
        <begin position="726"/>
        <end position="747"/>
    </location>
</feature>
<feature type="transmembrane region" description="Helical" evidence="9">
    <location>
        <begin position="869"/>
        <end position="889"/>
    </location>
</feature>
<evidence type="ECO:0000259" key="10">
    <source>
        <dbReference type="PROSITE" id="PS50006"/>
    </source>
</evidence>
<evidence type="ECO:0000256" key="6">
    <source>
        <dbReference type="ARBA" id="ARBA00022989"/>
    </source>
</evidence>
<reference evidence="12 13" key="1">
    <citation type="submission" date="2019-08" db="EMBL/GenBank/DDBJ databases">
        <authorList>
            <person name="Liang Q."/>
        </authorList>
    </citation>
    <scope>NUCLEOTIDE SEQUENCE [LARGE SCALE GENOMIC DNA]</scope>
    <source>
        <strain evidence="12 13">V1718</strain>
    </source>
</reference>
<dbReference type="SUPFAM" id="SSF49879">
    <property type="entry name" value="SMAD/FHA domain"/>
    <property type="match status" value="3"/>
</dbReference>
<dbReference type="InterPro" id="IPR017871">
    <property type="entry name" value="ABC_transporter-like_CS"/>
</dbReference>
<keyword evidence="6 9" id="KW-1133">Transmembrane helix</keyword>
<dbReference type="Gene3D" id="3.40.50.300">
    <property type="entry name" value="P-loop containing nucleotide triphosphate hydrolases"/>
    <property type="match status" value="1"/>
</dbReference>
<feature type="domain" description="ABC transporter" evidence="11">
    <location>
        <begin position="395"/>
        <end position="638"/>
    </location>
</feature>
<dbReference type="PROSITE" id="PS50893">
    <property type="entry name" value="ABC_TRANSPORTER_2"/>
    <property type="match status" value="1"/>
</dbReference>
<dbReference type="InterPro" id="IPR027417">
    <property type="entry name" value="P-loop_NTPase"/>
</dbReference>
<dbReference type="PROSITE" id="PS00211">
    <property type="entry name" value="ABC_TRANSPORTER_1"/>
    <property type="match status" value="1"/>
</dbReference>
<dbReference type="GO" id="GO:0016020">
    <property type="term" value="C:membrane"/>
    <property type="evidence" value="ECO:0007669"/>
    <property type="project" value="UniProtKB-SubCell"/>
</dbReference>
<dbReference type="KEGG" id="bbae:FRD01_11705"/>
<dbReference type="InterPro" id="IPR003593">
    <property type="entry name" value="AAA+_ATPase"/>
</dbReference>
<feature type="transmembrane region" description="Helical" evidence="9">
    <location>
        <begin position="800"/>
        <end position="830"/>
    </location>
</feature>
<dbReference type="EMBL" id="CP042467">
    <property type="protein sequence ID" value="QED27888.1"/>
    <property type="molecule type" value="Genomic_DNA"/>
</dbReference>
<organism evidence="12 13">
    <name type="scientific">Microvenator marinus</name>
    <dbReference type="NCBI Taxonomy" id="2600177"/>
    <lineage>
        <taxon>Bacteria</taxon>
        <taxon>Deltaproteobacteria</taxon>
        <taxon>Bradymonadales</taxon>
        <taxon>Microvenatoraceae</taxon>
        <taxon>Microvenator</taxon>
    </lineage>
</organism>
<feature type="compositionally biased region" description="Low complexity" evidence="8">
    <location>
        <begin position="50"/>
        <end position="63"/>
    </location>
</feature>
<dbReference type="AlphaFoldDB" id="A0A5B8XSP7"/>
<dbReference type="GO" id="GO:0016887">
    <property type="term" value="F:ATP hydrolysis activity"/>
    <property type="evidence" value="ECO:0007669"/>
    <property type="project" value="InterPro"/>
</dbReference>
<feature type="region of interest" description="Disordered" evidence="8">
    <location>
        <begin position="36"/>
        <end position="92"/>
    </location>
</feature>
<dbReference type="CDD" id="cd03213">
    <property type="entry name" value="ABCG_EPDR"/>
    <property type="match status" value="1"/>
</dbReference>
<dbReference type="InterPro" id="IPR050352">
    <property type="entry name" value="ABCG_transporters"/>
</dbReference>
<evidence type="ECO:0000256" key="8">
    <source>
        <dbReference type="SAM" id="MobiDB-lite"/>
    </source>
</evidence>
<dbReference type="Pfam" id="PF00498">
    <property type="entry name" value="FHA"/>
    <property type="match status" value="3"/>
</dbReference>
<keyword evidence="4" id="KW-0547">Nucleotide-binding</keyword>
<dbReference type="CDD" id="cd00060">
    <property type="entry name" value="FHA"/>
    <property type="match status" value="3"/>
</dbReference>
<proteinExistence type="predicted"/>
<dbReference type="Proteomes" id="UP000321595">
    <property type="component" value="Chromosome"/>
</dbReference>
<dbReference type="Pfam" id="PF00005">
    <property type="entry name" value="ABC_tran"/>
    <property type="match status" value="1"/>
</dbReference>
<dbReference type="OrthoDB" id="9804819at2"/>
<comment type="subcellular location">
    <subcellularLocation>
        <location evidence="1">Membrane</location>
        <topology evidence="1">Multi-pass membrane protein</topology>
    </subcellularLocation>
</comment>
<evidence type="ECO:0000256" key="4">
    <source>
        <dbReference type="ARBA" id="ARBA00022741"/>
    </source>
</evidence>
<keyword evidence="13" id="KW-1185">Reference proteome</keyword>
<dbReference type="SMART" id="SM00382">
    <property type="entry name" value="AAA"/>
    <property type="match status" value="1"/>
</dbReference>
<feature type="transmembrane region" description="Helical" evidence="9">
    <location>
        <begin position="759"/>
        <end position="780"/>
    </location>
</feature>
<keyword evidence="3 9" id="KW-0812">Transmembrane</keyword>
<feature type="domain" description="FHA" evidence="10">
    <location>
        <begin position="111"/>
        <end position="160"/>
    </location>
</feature>
<evidence type="ECO:0000256" key="3">
    <source>
        <dbReference type="ARBA" id="ARBA00022692"/>
    </source>
</evidence>
<dbReference type="PROSITE" id="PS50006">
    <property type="entry name" value="FHA_DOMAIN"/>
    <property type="match status" value="3"/>
</dbReference>
<protein>
    <submittedName>
        <fullName evidence="12">FHA domain-containing protein</fullName>
    </submittedName>
</protein>
<evidence type="ECO:0000256" key="5">
    <source>
        <dbReference type="ARBA" id="ARBA00022840"/>
    </source>
</evidence>
<dbReference type="RefSeq" id="WP_146959830.1">
    <property type="nucleotide sequence ID" value="NZ_CP042467.1"/>
</dbReference>
<feature type="domain" description="FHA" evidence="10">
    <location>
        <begin position="210"/>
        <end position="259"/>
    </location>
</feature>
<sequence>MSLSCPNCGFQNPDNETLCQGCGLVLPPMLSAPRAEMTRPEISTQSLSMPALKPGPALGAPPADLERDPSQKRPAQNTHSELKKVPKNGTDAFAMPAPREAPEISIDAPCLRIGYDAENDLVIPRPMVSGFHARIALVEKRYVLEDLGSTNGTTVNGHRVSRAWVNPGDEIGLGSYKFTLNQDVTQRLLPDNDHRPTQAIAVSGGLIRPITIGREPDCDIILDAPQISRHHVRITWAGNGWRVEDLDSANGVAVNDRTNLVKSALVQDDDVLFLGSYRFPVNRIRDFMDPNLSSSDAGQMPLPTDKDVITIGRGQDNDIVIDAPQISRHHARLIRAHGELWLEDLDSANGTFVDGKKIKRAKIDPENTVSFGSYAVRLDMARGAIQRSYKGDILLQAENVRVEFKSGKSVARILDGISFTVYPTEFMGLLGPSGSGKTTLLMSLIGYLKPTYGRTLINGDDLSLNYDRFRGAIGYVPQDDIIHHQLTVYEALYYTAKLRLPPDTSDEEIERRIMQVLMDLEIEQTRNLRIGTPEQKGISGGQRKRVNLALELLTEPSLLCLDEPTSGLASEDALNVLRLLRKLADGGRTILLTVHQPSPQAYRLLDNVLYLAEGEQVYYGPAFPDSLFYFNPEVRPGTPEAETILGDPGNCMRPIVEASRAGEPMETFAARFRQSRYHAEYVEDRKKNRAGVAVTGSGTRKKPKFSVRQWFTLCRRYLAVKVKDRLGMFILLVQAPIIAILLNMVFVAEVEGVMSRLQFTPYALFLLVISAIWFGCSNAAREIVGEQAIYRRERMVNLSVLAYVLSKFTVLGLLCLFQCATLLLLTYFALDFWGNPIYHLGLLWCAAMVGVGMGLFLSAIVRTTEAAMALVPLLLIPQVILGGAIMPVAEMNLATKVLAHSTVSRWAFEGFLQTEHLSDAYEMSASDYPKPIAPGLPAPPPPPNPIDRFFGDTETRLRIDFAVLAGLALLTLFGVVLVLKIRER</sequence>
<dbReference type="InterPro" id="IPR000253">
    <property type="entry name" value="FHA_dom"/>
</dbReference>
<evidence type="ECO:0000313" key="13">
    <source>
        <dbReference type="Proteomes" id="UP000321595"/>
    </source>
</evidence>
<dbReference type="SUPFAM" id="SSF52540">
    <property type="entry name" value="P-loop containing nucleoside triphosphate hydrolases"/>
    <property type="match status" value="1"/>
</dbReference>
<evidence type="ECO:0000256" key="2">
    <source>
        <dbReference type="ARBA" id="ARBA00022448"/>
    </source>
</evidence>
<dbReference type="Gene3D" id="2.60.200.20">
    <property type="match status" value="3"/>
</dbReference>
<dbReference type="InterPro" id="IPR003439">
    <property type="entry name" value="ABC_transporter-like_ATP-bd"/>
</dbReference>
<dbReference type="Pfam" id="PF01061">
    <property type="entry name" value="ABC2_membrane"/>
    <property type="match status" value="1"/>
</dbReference>
<dbReference type="PANTHER" id="PTHR48041:SF139">
    <property type="entry name" value="PROTEIN SCARLET"/>
    <property type="match status" value="1"/>
</dbReference>
<feature type="transmembrane region" description="Helical" evidence="9">
    <location>
        <begin position="836"/>
        <end position="857"/>
    </location>
</feature>
<dbReference type="GO" id="GO:0140359">
    <property type="term" value="F:ABC-type transporter activity"/>
    <property type="evidence" value="ECO:0007669"/>
    <property type="project" value="InterPro"/>
</dbReference>
<evidence type="ECO:0000256" key="9">
    <source>
        <dbReference type="SAM" id="Phobius"/>
    </source>
</evidence>
<evidence type="ECO:0000256" key="7">
    <source>
        <dbReference type="ARBA" id="ARBA00023136"/>
    </source>
</evidence>
<evidence type="ECO:0000256" key="1">
    <source>
        <dbReference type="ARBA" id="ARBA00004141"/>
    </source>
</evidence>
<accession>A0A5B8XSP7</accession>
<name>A0A5B8XSP7_9DELT</name>
<dbReference type="InterPro" id="IPR008984">
    <property type="entry name" value="SMAD_FHA_dom_sf"/>
</dbReference>